<organism evidence="1">
    <name type="scientific">Rhizophora mucronata</name>
    <name type="common">Asiatic mangrove</name>
    <dbReference type="NCBI Taxonomy" id="61149"/>
    <lineage>
        <taxon>Eukaryota</taxon>
        <taxon>Viridiplantae</taxon>
        <taxon>Streptophyta</taxon>
        <taxon>Embryophyta</taxon>
        <taxon>Tracheophyta</taxon>
        <taxon>Spermatophyta</taxon>
        <taxon>Magnoliopsida</taxon>
        <taxon>eudicotyledons</taxon>
        <taxon>Gunneridae</taxon>
        <taxon>Pentapetalae</taxon>
        <taxon>rosids</taxon>
        <taxon>fabids</taxon>
        <taxon>Malpighiales</taxon>
        <taxon>Rhizophoraceae</taxon>
        <taxon>Rhizophora</taxon>
    </lineage>
</organism>
<accession>A0A2P2N3U4</accession>
<dbReference type="EMBL" id="GGEC01056667">
    <property type="protein sequence ID" value="MBX37151.1"/>
    <property type="molecule type" value="Transcribed_RNA"/>
</dbReference>
<dbReference type="AlphaFoldDB" id="A0A2P2N3U4"/>
<reference evidence="1" key="1">
    <citation type="submission" date="2018-02" db="EMBL/GenBank/DDBJ databases">
        <title>Rhizophora mucronata_Transcriptome.</title>
        <authorList>
            <person name="Meera S.P."/>
            <person name="Sreeshan A."/>
            <person name="Augustine A."/>
        </authorList>
    </citation>
    <scope>NUCLEOTIDE SEQUENCE</scope>
    <source>
        <tissue evidence="1">Leaf</tissue>
    </source>
</reference>
<name>A0A2P2N3U4_RHIMU</name>
<protein>
    <submittedName>
        <fullName evidence="1">Uncharacterized protein</fullName>
    </submittedName>
</protein>
<proteinExistence type="predicted"/>
<evidence type="ECO:0000313" key="1">
    <source>
        <dbReference type="EMBL" id="MBX37151.1"/>
    </source>
</evidence>
<sequence length="25" mass="2997">MLWTFPVSYPKNCLCSYRICRKSIS</sequence>